<dbReference type="Gene3D" id="2.10.260.10">
    <property type="match status" value="1"/>
</dbReference>
<dbReference type="InterPro" id="IPR037914">
    <property type="entry name" value="SpoVT-AbrB_sf"/>
</dbReference>
<dbReference type="PANTHER" id="PTHR40516:SF1">
    <property type="entry name" value="ANTITOXIN CHPS-RELATED"/>
    <property type="match status" value="1"/>
</dbReference>
<evidence type="ECO:0000259" key="1">
    <source>
        <dbReference type="SMART" id="SM00966"/>
    </source>
</evidence>
<evidence type="ECO:0000313" key="3">
    <source>
        <dbReference type="Proteomes" id="UP000183983"/>
    </source>
</evidence>
<dbReference type="PANTHER" id="PTHR40516">
    <property type="entry name" value="ANTITOXIN CHPS-RELATED"/>
    <property type="match status" value="1"/>
</dbReference>
<reference evidence="2 3" key="1">
    <citation type="submission" date="2016-11" db="EMBL/GenBank/DDBJ databases">
        <authorList>
            <person name="Jaros S."/>
            <person name="Januszkiewicz K."/>
            <person name="Wedrychowicz H."/>
        </authorList>
    </citation>
    <scope>NUCLEOTIDE SEQUENCE [LARGE SCALE GENOMIC DNA]</scope>
    <source>
        <strain evidence="2 3">LMG 26898</strain>
    </source>
</reference>
<dbReference type="InterPro" id="IPR007159">
    <property type="entry name" value="SpoVT-AbrB_dom"/>
</dbReference>
<proteinExistence type="predicted"/>
<accession>A0A1M7NLK4</accession>
<dbReference type="EMBL" id="FRDA01000006">
    <property type="protein sequence ID" value="SHN04609.1"/>
    <property type="molecule type" value="Genomic_DNA"/>
</dbReference>
<dbReference type="STRING" id="1190415.SAMN05216593_106175"/>
<dbReference type="Pfam" id="PF04014">
    <property type="entry name" value="MazE_antitoxin"/>
    <property type="match status" value="1"/>
</dbReference>
<dbReference type="SUPFAM" id="SSF89447">
    <property type="entry name" value="AbrB/MazE/MraZ-like"/>
    <property type="match status" value="1"/>
</dbReference>
<organism evidence="2 3">
    <name type="scientific">Pseudomonas asturiensis</name>
    <dbReference type="NCBI Taxonomy" id="1190415"/>
    <lineage>
        <taxon>Bacteria</taxon>
        <taxon>Pseudomonadati</taxon>
        <taxon>Pseudomonadota</taxon>
        <taxon>Gammaproteobacteria</taxon>
        <taxon>Pseudomonadales</taxon>
        <taxon>Pseudomonadaceae</taxon>
        <taxon>Pseudomonas</taxon>
    </lineage>
</organism>
<dbReference type="Proteomes" id="UP000183983">
    <property type="component" value="Unassembled WGS sequence"/>
</dbReference>
<evidence type="ECO:0000313" key="2">
    <source>
        <dbReference type="EMBL" id="SHN04609.1"/>
    </source>
</evidence>
<dbReference type="GO" id="GO:0097351">
    <property type="term" value="F:toxin sequestering activity"/>
    <property type="evidence" value="ECO:0007669"/>
    <property type="project" value="InterPro"/>
</dbReference>
<protein>
    <submittedName>
        <fullName evidence="2">Antitoxin ChpS</fullName>
    </submittedName>
</protein>
<dbReference type="AlphaFoldDB" id="A0A1M7NLK4"/>
<dbReference type="SMART" id="SM00966">
    <property type="entry name" value="SpoVT_AbrB"/>
    <property type="match status" value="1"/>
</dbReference>
<gene>
    <name evidence="2" type="ORF">SAMN05216593_106175</name>
</gene>
<dbReference type="InterPro" id="IPR039052">
    <property type="entry name" value="Antitox_PemI-like"/>
</dbReference>
<sequence length="97" mass="10904">MFLQCIYYLAGWCMEVKIQQWGNSAAIRLPANVLKQMSLVSGDVLVLDVSTDVMTLKPARSKLHYRLADLMAQCDLDAAEPEELSDWNAMQPTGREV</sequence>
<feature type="domain" description="SpoVT-AbrB" evidence="1">
    <location>
        <begin position="19"/>
        <end position="64"/>
    </location>
</feature>
<dbReference type="GO" id="GO:0003677">
    <property type="term" value="F:DNA binding"/>
    <property type="evidence" value="ECO:0007669"/>
    <property type="project" value="InterPro"/>
</dbReference>
<name>A0A1M7NLK4_9PSED</name>